<evidence type="ECO:0000313" key="1">
    <source>
        <dbReference type="EMBL" id="GAI67170.1"/>
    </source>
</evidence>
<protein>
    <submittedName>
        <fullName evidence="1">Uncharacterized protein</fullName>
    </submittedName>
</protein>
<sequence>MDFRADLEGEPSPAATLILRFKGVDLEGVFWRPRGVGAAFEGVFLAVLVGVVCAELLRVGVPDTLAERLIPAELVPRDRSRYE</sequence>
<reference evidence="1" key="1">
    <citation type="journal article" date="2014" name="Front. Microbiol.">
        <title>High frequency of phylogenetically diverse reductive dehalogenase-homologous genes in deep subseafloor sedimentary metagenomes.</title>
        <authorList>
            <person name="Kawai M."/>
            <person name="Futagami T."/>
            <person name="Toyoda A."/>
            <person name="Takaki Y."/>
            <person name="Nishi S."/>
            <person name="Hori S."/>
            <person name="Arai W."/>
            <person name="Tsubouchi T."/>
            <person name="Morono Y."/>
            <person name="Uchiyama I."/>
            <person name="Ito T."/>
            <person name="Fujiyama A."/>
            <person name="Inagaki F."/>
            <person name="Takami H."/>
        </authorList>
    </citation>
    <scope>NUCLEOTIDE SEQUENCE</scope>
    <source>
        <strain evidence="1">Expedition CK06-06</strain>
    </source>
</reference>
<dbReference type="AlphaFoldDB" id="X1RVE6"/>
<accession>X1RVE6</accession>
<gene>
    <name evidence="1" type="ORF">S12H4_11021</name>
</gene>
<dbReference type="EMBL" id="BARW01004851">
    <property type="protein sequence ID" value="GAI67170.1"/>
    <property type="molecule type" value="Genomic_DNA"/>
</dbReference>
<comment type="caution">
    <text evidence="1">The sequence shown here is derived from an EMBL/GenBank/DDBJ whole genome shotgun (WGS) entry which is preliminary data.</text>
</comment>
<organism evidence="1">
    <name type="scientific">marine sediment metagenome</name>
    <dbReference type="NCBI Taxonomy" id="412755"/>
    <lineage>
        <taxon>unclassified sequences</taxon>
        <taxon>metagenomes</taxon>
        <taxon>ecological metagenomes</taxon>
    </lineage>
</organism>
<proteinExistence type="predicted"/>
<name>X1RVE6_9ZZZZ</name>